<dbReference type="OrthoDB" id="10409at2157"/>
<proteinExistence type="predicted"/>
<dbReference type="CDD" id="cd04301">
    <property type="entry name" value="NAT_SF"/>
    <property type="match status" value="1"/>
</dbReference>
<dbReference type="Pfam" id="PF13508">
    <property type="entry name" value="Acetyltransf_7"/>
    <property type="match status" value="1"/>
</dbReference>
<evidence type="ECO:0000313" key="3">
    <source>
        <dbReference type="Proteomes" id="UP000027093"/>
    </source>
</evidence>
<gene>
    <name evidence="2" type="ORF">NVIE_003270</name>
</gene>
<dbReference type="RefSeq" id="WP_075053719.1">
    <property type="nucleotide sequence ID" value="NZ_CP007536.1"/>
</dbReference>
<dbReference type="InterPro" id="IPR016181">
    <property type="entry name" value="Acyl_CoA_acyltransferase"/>
</dbReference>
<dbReference type="HOGENOM" id="CLU_1182907_0_0_2"/>
<dbReference type="GO" id="GO:0016747">
    <property type="term" value="F:acyltransferase activity, transferring groups other than amino-acyl groups"/>
    <property type="evidence" value="ECO:0007669"/>
    <property type="project" value="InterPro"/>
</dbReference>
<sequence>MASGTDDYDRAMEENEWAFCSLWTKKIEIRCATALVNPRLEGDYFFSRATVENCDVPYEQVAKVFWDAGIDCHLYFFKSPPQGLRVADTMYVLRSTKKAGHNDGRIRIVVCKSSEEVATWVDVFCRSFSVPRWKDEVARIMAASAKRLDLLLAYNEDNLPAGCAALFTKSDNSMTGTYCLGTIPAYRNKGVARSILNFAKALAEKRGSLLFLQTLGSENLLGLYKSAGFEIAYTKTICSVPRTT</sequence>
<organism evidence="2 3">
    <name type="scientific">Nitrososphaera viennensis EN76</name>
    <dbReference type="NCBI Taxonomy" id="926571"/>
    <lineage>
        <taxon>Archaea</taxon>
        <taxon>Nitrososphaerota</taxon>
        <taxon>Nitrososphaeria</taxon>
        <taxon>Nitrososphaerales</taxon>
        <taxon>Nitrososphaeraceae</taxon>
        <taxon>Nitrososphaera</taxon>
    </lineage>
</organism>
<name>A0A060HG04_9ARCH</name>
<keyword evidence="3" id="KW-1185">Reference proteome</keyword>
<dbReference type="InterPro" id="IPR000182">
    <property type="entry name" value="GNAT_dom"/>
</dbReference>
<dbReference type="PROSITE" id="PS51186">
    <property type="entry name" value="GNAT"/>
    <property type="match status" value="1"/>
</dbReference>
<reference evidence="2 3" key="1">
    <citation type="journal article" date="2014" name="Int. J. Syst. Evol. Microbiol.">
        <title>Nitrososphaera viennensis gen. nov., sp. nov., an aerobic and mesophilic, ammonia-oxidizing archaeon from soil and a member of the archaeal phylum Thaumarchaeota.</title>
        <authorList>
            <person name="Stieglmeier M."/>
            <person name="Klingl A."/>
            <person name="Alves R.J."/>
            <person name="Rittmann S.K."/>
            <person name="Melcher M."/>
            <person name="Leisch N."/>
            <person name="Schleper C."/>
        </authorList>
    </citation>
    <scope>NUCLEOTIDE SEQUENCE [LARGE SCALE GENOMIC DNA]</scope>
    <source>
        <strain evidence="2">EN76</strain>
    </source>
</reference>
<feature type="domain" description="N-acetyltransferase" evidence="1">
    <location>
        <begin position="106"/>
        <end position="244"/>
    </location>
</feature>
<dbReference type="SUPFAM" id="SSF55729">
    <property type="entry name" value="Acyl-CoA N-acyltransferases (Nat)"/>
    <property type="match status" value="1"/>
</dbReference>
<dbReference type="AlphaFoldDB" id="A0A060HG04"/>
<dbReference type="Gene3D" id="3.40.630.30">
    <property type="match status" value="1"/>
</dbReference>
<keyword evidence="2" id="KW-0808">Transferase</keyword>
<evidence type="ECO:0000259" key="1">
    <source>
        <dbReference type="PROSITE" id="PS51186"/>
    </source>
</evidence>
<protein>
    <submittedName>
        <fullName evidence="2">Gcn5-related N-acetyltransferase (GNAT) domain-containing protein</fullName>
    </submittedName>
</protein>
<dbReference type="KEGG" id="nvn:NVIE_003270"/>
<evidence type="ECO:0000313" key="2">
    <source>
        <dbReference type="EMBL" id="AIC14518.1"/>
    </source>
</evidence>
<accession>A0A060HG04</accession>
<dbReference type="STRING" id="926571.NVIE_003270"/>
<dbReference type="EMBL" id="CP007536">
    <property type="protein sequence ID" value="AIC14518.1"/>
    <property type="molecule type" value="Genomic_DNA"/>
</dbReference>
<dbReference type="Proteomes" id="UP000027093">
    <property type="component" value="Chromosome"/>
</dbReference>
<dbReference type="GeneID" id="74945587"/>